<proteinExistence type="predicted"/>
<dbReference type="AlphaFoldDB" id="A0AAV2G4D0"/>
<protein>
    <submittedName>
        <fullName evidence="2">Uncharacterized protein</fullName>
    </submittedName>
</protein>
<evidence type="ECO:0000313" key="3">
    <source>
        <dbReference type="Proteomes" id="UP001497516"/>
    </source>
</evidence>
<sequence>MNSKVRAIQTKAKARKNSKRLNPTEESKTEGYQSEPRTPCFHNNQHSTSKVSTRPKPDKPMAIEHCNAKSRHLGIVQRRPITVNLMEEKSRCGEQAETGML</sequence>
<dbReference type="EMBL" id="OZ034821">
    <property type="protein sequence ID" value="CAL1405129.1"/>
    <property type="molecule type" value="Genomic_DNA"/>
</dbReference>
<evidence type="ECO:0000256" key="1">
    <source>
        <dbReference type="SAM" id="MobiDB-lite"/>
    </source>
</evidence>
<keyword evidence="3" id="KW-1185">Reference proteome</keyword>
<feature type="compositionally biased region" description="Polar residues" evidence="1">
    <location>
        <begin position="30"/>
        <end position="52"/>
    </location>
</feature>
<name>A0AAV2G4D0_9ROSI</name>
<evidence type="ECO:0000313" key="2">
    <source>
        <dbReference type="EMBL" id="CAL1405129.1"/>
    </source>
</evidence>
<accession>A0AAV2G4D0</accession>
<organism evidence="2 3">
    <name type="scientific">Linum trigynum</name>
    <dbReference type="NCBI Taxonomy" id="586398"/>
    <lineage>
        <taxon>Eukaryota</taxon>
        <taxon>Viridiplantae</taxon>
        <taxon>Streptophyta</taxon>
        <taxon>Embryophyta</taxon>
        <taxon>Tracheophyta</taxon>
        <taxon>Spermatophyta</taxon>
        <taxon>Magnoliopsida</taxon>
        <taxon>eudicotyledons</taxon>
        <taxon>Gunneridae</taxon>
        <taxon>Pentapetalae</taxon>
        <taxon>rosids</taxon>
        <taxon>fabids</taxon>
        <taxon>Malpighiales</taxon>
        <taxon>Linaceae</taxon>
        <taxon>Linum</taxon>
    </lineage>
</organism>
<dbReference type="Proteomes" id="UP001497516">
    <property type="component" value="Chromosome 8"/>
</dbReference>
<reference evidence="2 3" key="1">
    <citation type="submission" date="2024-04" db="EMBL/GenBank/DDBJ databases">
        <authorList>
            <person name="Fracassetti M."/>
        </authorList>
    </citation>
    <scope>NUCLEOTIDE SEQUENCE [LARGE SCALE GENOMIC DNA]</scope>
</reference>
<feature type="region of interest" description="Disordered" evidence="1">
    <location>
        <begin position="1"/>
        <end position="60"/>
    </location>
</feature>
<gene>
    <name evidence="2" type="ORF">LTRI10_LOCUS44935</name>
</gene>